<reference evidence="10 11" key="1">
    <citation type="journal article" date="2017" name="Gigascience">
        <title>Draft genome of the honey bee ectoparasitic mite, Tropilaelaps mercedesae, is shaped by the parasitic life history.</title>
        <authorList>
            <person name="Dong X."/>
            <person name="Armstrong S.D."/>
            <person name="Xia D."/>
            <person name="Makepeace B.L."/>
            <person name="Darby A.C."/>
            <person name="Kadowaki T."/>
        </authorList>
    </citation>
    <scope>NUCLEOTIDE SEQUENCE [LARGE SCALE GENOMIC DNA]</scope>
    <source>
        <strain evidence="10">Wuxi-XJTLU</strain>
    </source>
</reference>
<evidence type="ECO:0000256" key="5">
    <source>
        <dbReference type="ARBA" id="ARBA00022884"/>
    </source>
</evidence>
<dbReference type="OrthoDB" id="19209at2759"/>
<dbReference type="GO" id="GO:0005786">
    <property type="term" value="C:signal recognition particle, endoplasmic reticulum targeting"/>
    <property type="evidence" value="ECO:0007669"/>
    <property type="project" value="UniProtKB-UniRule"/>
</dbReference>
<evidence type="ECO:0000256" key="2">
    <source>
        <dbReference type="ARBA" id="ARBA00010349"/>
    </source>
</evidence>
<dbReference type="SUPFAM" id="SSF54762">
    <property type="entry name" value="Signal recognition particle alu RNA binding heterodimer, SRP9/14"/>
    <property type="match status" value="1"/>
</dbReference>
<evidence type="ECO:0000256" key="8">
    <source>
        <dbReference type="RuleBase" id="RU368100"/>
    </source>
</evidence>
<feature type="compositionally biased region" description="Basic and acidic residues" evidence="9">
    <location>
        <begin position="30"/>
        <end position="47"/>
    </location>
</feature>
<dbReference type="Gene3D" id="3.30.720.10">
    <property type="entry name" value="Signal recognition particle alu RNA binding heterodimer, srp9/1"/>
    <property type="match status" value="1"/>
</dbReference>
<comment type="subcellular location">
    <subcellularLocation>
        <location evidence="1 8">Cytoplasm</location>
    </subcellularLocation>
</comment>
<organism evidence="10 11">
    <name type="scientific">Tropilaelaps mercedesae</name>
    <dbReference type="NCBI Taxonomy" id="418985"/>
    <lineage>
        <taxon>Eukaryota</taxon>
        <taxon>Metazoa</taxon>
        <taxon>Ecdysozoa</taxon>
        <taxon>Arthropoda</taxon>
        <taxon>Chelicerata</taxon>
        <taxon>Arachnida</taxon>
        <taxon>Acari</taxon>
        <taxon>Parasitiformes</taxon>
        <taxon>Mesostigmata</taxon>
        <taxon>Gamasina</taxon>
        <taxon>Dermanyssoidea</taxon>
        <taxon>Laelapidae</taxon>
        <taxon>Tropilaelaps</taxon>
    </lineage>
</organism>
<dbReference type="InParanoid" id="A0A1V9X1G9"/>
<comment type="function">
    <text evidence="8">Component of the signal recognition particle (SRP) complex, a ribonucleoprotein complex that mediates the cotranslational targeting of secretory and membrane proteins to the endoplasmic reticulum (ER). SRP9 together with SRP14 and the Alu portion of the SRP RNA, constitutes the elongation arrest domain of SRP. The complex of SRP9 and SRP14 is required for SRP RNA binding.</text>
</comment>
<dbReference type="InterPro" id="IPR009018">
    <property type="entry name" value="Signal_recog_particle_SRP9/14"/>
</dbReference>
<dbReference type="GO" id="GO:0006614">
    <property type="term" value="P:SRP-dependent cotranslational protein targeting to membrane"/>
    <property type="evidence" value="ECO:0007669"/>
    <property type="project" value="UniProtKB-UniRule"/>
</dbReference>
<dbReference type="GO" id="GO:0030942">
    <property type="term" value="F:endoplasmic reticulum signal peptide binding"/>
    <property type="evidence" value="ECO:0007669"/>
    <property type="project" value="UniProtKB-UniRule"/>
</dbReference>
<dbReference type="Pfam" id="PF02290">
    <property type="entry name" value="SRP14"/>
    <property type="match status" value="1"/>
</dbReference>
<gene>
    <name evidence="10" type="ORF">BIW11_13632</name>
</gene>
<keyword evidence="11" id="KW-1185">Reference proteome</keyword>
<accession>A0A1V9X1G9</accession>
<dbReference type="EMBL" id="MNPL01029433">
    <property type="protein sequence ID" value="OQR67253.1"/>
    <property type="molecule type" value="Genomic_DNA"/>
</dbReference>
<feature type="compositionally biased region" description="Basic residues" evidence="9">
    <location>
        <begin position="48"/>
        <end position="57"/>
    </location>
</feature>
<dbReference type="AlphaFoldDB" id="A0A1V9X1G9"/>
<dbReference type="PANTHER" id="PTHR12013">
    <property type="entry name" value="SIGNAL RECOGNITION PARTICLE 14 KD PROTEIN"/>
    <property type="match status" value="1"/>
</dbReference>
<keyword evidence="4 8" id="KW-0963">Cytoplasm</keyword>
<evidence type="ECO:0000313" key="10">
    <source>
        <dbReference type="EMBL" id="OQR67253.1"/>
    </source>
</evidence>
<comment type="subunit">
    <text evidence="8">Heterodimer with SRP9; binds RNA as heterodimer. Component of a signal recognition particle (SRP) complex that consists of a 7SL RNA molecule of 300 nucleotides and six protein subunits: SRP72, SRP68, SRP54, SRP19, SRP14 and SRP9.</text>
</comment>
<evidence type="ECO:0000256" key="7">
    <source>
        <dbReference type="ARBA" id="ARBA00023274"/>
    </source>
</evidence>
<protein>
    <recommendedName>
        <fullName evidence="3 8">Signal recognition particle 14 kDa protein</fullName>
        <shortName evidence="8">SRP14</shortName>
    </recommendedName>
</protein>
<dbReference type="GO" id="GO:0008312">
    <property type="term" value="F:7S RNA binding"/>
    <property type="evidence" value="ECO:0007669"/>
    <property type="project" value="UniProtKB-UniRule"/>
</dbReference>
<comment type="caution">
    <text evidence="10">The sequence shown here is derived from an EMBL/GenBank/DDBJ whole genome shotgun (WGS) entry which is preliminary data.</text>
</comment>
<evidence type="ECO:0000313" key="11">
    <source>
        <dbReference type="Proteomes" id="UP000192247"/>
    </source>
</evidence>
<dbReference type="FunFam" id="3.30.720.10:FF:000003">
    <property type="entry name" value="Signal recognition particle 14"/>
    <property type="match status" value="1"/>
</dbReference>
<keyword evidence="6 8" id="KW-0733">Signal recognition particle</keyword>
<dbReference type="InterPro" id="IPR003210">
    <property type="entry name" value="Signal_recog_particle_SRP14"/>
</dbReference>
<sequence length="123" mass="13989">MLLETESFLTELTRMFQKSRHAGSLVITMKRWDGHNKPTPRDIEKKPPKSKKVKKKLEKLRSLPTPPKEYKCLLRAVLGSRKISTVVSQQEAVKFQASYSVLLRGNIDGLKKKDNKKKAAAAN</sequence>
<dbReference type="Proteomes" id="UP000192247">
    <property type="component" value="Unassembled WGS sequence"/>
</dbReference>
<dbReference type="STRING" id="418985.A0A1V9X1G9"/>
<evidence type="ECO:0000256" key="1">
    <source>
        <dbReference type="ARBA" id="ARBA00004496"/>
    </source>
</evidence>
<feature type="region of interest" description="Disordered" evidence="9">
    <location>
        <begin position="30"/>
        <end position="57"/>
    </location>
</feature>
<proteinExistence type="inferred from homology"/>
<dbReference type="FunCoup" id="A0A1V9X1G9">
    <property type="interactions" value="935"/>
</dbReference>
<keyword evidence="7 8" id="KW-0687">Ribonucleoprotein</keyword>
<evidence type="ECO:0000256" key="4">
    <source>
        <dbReference type="ARBA" id="ARBA00022490"/>
    </source>
</evidence>
<name>A0A1V9X1G9_9ACAR</name>
<comment type="similarity">
    <text evidence="2 8">Belongs to the SRP14 family.</text>
</comment>
<evidence type="ECO:0000256" key="3">
    <source>
        <dbReference type="ARBA" id="ARBA00017926"/>
    </source>
</evidence>
<keyword evidence="5 8" id="KW-0694">RNA-binding</keyword>
<evidence type="ECO:0000256" key="9">
    <source>
        <dbReference type="SAM" id="MobiDB-lite"/>
    </source>
</evidence>
<evidence type="ECO:0000256" key="6">
    <source>
        <dbReference type="ARBA" id="ARBA00023135"/>
    </source>
</evidence>